<gene>
    <name evidence="2" type="ORF">ADUPG1_013548</name>
</gene>
<evidence type="ECO:0000313" key="2">
    <source>
        <dbReference type="EMBL" id="GKT26961.1"/>
    </source>
</evidence>
<reference evidence="2" key="1">
    <citation type="submission" date="2022-03" db="EMBL/GenBank/DDBJ databases">
        <title>Draft genome sequence of Aduncisulcus paluster, a free-living microaerophilic Fornicata.</title>
        <authorList>
            <person name="Yuyama I."/>
            <person name="Kume K."/>
            <person name="Tamura T."/>
            <person name="Inagaki Y."/>
            <person name="Hashimoto T."/>
        </authorList>
    </citation>
    <scope>NUCLEOTIDE SEQUENCE</scope>
    <source>
        <strain evidence="2">NY0171</strain>
    </source>
</reference>
<dbReference type="Proteomes" id="UP001057375">
    <property type="component" value="Unassembled WGS sequence"/>
</dbReference>
<name>A0ABQ5K3E1_9EUKA</name>
<evidence type="ECO:0000313" key="3">
    <source>
        <dbReference type="Proteomes" id="UP001057375"/>
    </source>
</evidence>
<organism evidence="2 3">
    <name type="scientific">Aduncisulcus paluster</name>
    <dbReference type="NCBI Taxonomy" id="2918883"/>
    <lineage>
        <taxon>Eukaryota</taxon>
        <taxon>Metamonada</taxon>
        <taxon>Carpediemonas-like organisms</taxon>
        <taxon>Aduncisulcus</taxon>
    </lineage>
</organism>
<keyword evidence="3" id="KW-1185">Reference proteome</keyword>
<accession>A0ABQ5K3E1</accession>
<feature type="coiled-coil region" evidence="1">
    <location>
        <begin position="50"/>
        <end position="189"/>
    </location>
</feature>
<protein>
    <submittedName>
        <fullName evidence="2">Uncharacterized protein</fullName>
    </submittedName>
</protein>
<dbReference type="Gene3D" id="1.20.5.1700">
    <property type="match status" value="1"/>
</dbReference>
<comment type="caution">
    <text evidence="2">The sequence shown here is derived from an EMBL/GenBank/DDBJ whole genome shotgun (WGS) entry which is preliminary data.</text>
</comment>
<evidence type="ECO:0000256" key="1">
    <source>
        <dbReference type="SAM" id="Coils"/>
    </source>
</evidence>
<sequence>MSESELQTLKTIEKCKETVSSAQRRVDEKLKHLSSDGSKTEEKIPLSAQISELIQENRILNQELEKLKASFSESTQWYSSQLDSLKLSIQSLEAQKESLIKENTSLKTDMKSLSENSDTLDIQVKKLSKFEQIIAQGKEKLSSLQEIIDESQRSEMELKQEVLRLKDTIERGKQQFIQVTSELSDLREEHELKVTECKSLSFSNKKHLHHIQSLSKALASAGVLSLKGYKECEDELSLQIVMITKTYVERLQKEEGMFKAEIALRDAKIDTLQKQNDSLRVHLFKIVRTIDEMDQIDFQSELGELVDKFGSFLK</sequence>
<dbReference type="EMBL" id="BQXS01012693">
    <property type="protein sequence ID" value="GKT26961.1"/>
    <property type="molecule type" value="Genomic_DNA"/>
</dbReference>
<proteinExistence type="predicted"/>
<keyword evidence="1" id="KW-0175">Coiled coil</keyword>